<accession>A0A198WUT0</accession>
<reference evidence="2 3" key="1">
    <citation type="journal article" date="2016" name="Genome Biol. Evol.">
        <title>Comparative Genomic Analyses of the Moraxella catarrhalis Serosensitive and Seroresistant Lineages Demonstrate Their Independent Evolution.</title>
        <authorList>
            <person name="Earl J.P."/>
            <person name="de Vries S.P."/>
            <person name="Ahmed A."/>
            <person name="Powell E."/>
            <person name="Schultz M.P."/>
            <person name="Hermans P.W."/>
            <person name="Hill D.J."/>
            <person name="Zhou Z."/>
            <person name="Constantinidou C.I."/>
            <person name="Hu F.Z."/>
            <person name="Bootsma H.J."/>
            <person name="Ehrlich G.D."/>
        </authorList>
    </citation>
    <scope>NUCLEOTIDE SEQUENCE [LARGE SCALE GENOMIC DNA]</scope>
    <source>
        <strain evidence="2 3">F23</strain>
    </source>
</reference>
<feature type="transmembrane region" description="Helical" evidence="1">
    <location>
        <begin position="20"/>
        <end position="41"/>
    </location>
</feature>
<gene>
    <name evidence="2" type="ORF">AO370_1493</name>
</gene>
<name>A0A198WUT0_MORCA</name>
<proteinExistence type="predicted"/>
<dbReference type="EMBL" id="LXHQ01000035">
    <property type="protein sequence ID" value="OAV24547.1"/>
    <property type="molecule type" value="Genomic_DNA"/>
</dbReference>
<evidence type="ECO:0000256" key="1">
    <source>
        <dbReference type="SAM" id="Phobius"/>
    </source>
</evidence>
<keyword evidence="1" id="KW-0812">Transmembrane</keyword>
<dbReference type="AlphaFoldDB" id="A0A198WUT0"/>
<comment type="caution">
    <text evidence="2">The sequence shown here is derived from an EMBL/GenBank/DDBJ whole genome shotgun (WGS) entry which is preliminary data.</text>
</comment>
<keyword evidence="1" id="KW-1133">Transmembrane helix</keyword>
<keyword evidence="1" id="KW-0472">Membrane</keyword>
<evidence type="ECO:0000313" key="2">
    <source>
        <dbReference type="EMBL" id="OAV24547.1"/>
    </source>
</evidence>
<dbReference type="Proteomes" id="UP000078295">
    <property type="component" value="Unassembled WGS sequence"/>
</dbReference>
<protein>
    <submittedName>
        <fullName evidence="2">Uncharacterized protein</fullName>
    </submittedName>
</protein>
<sequence>MHCIFNHRANINHIALKDKLGKFLMVISHLDIFINLMGYFLNKY</sequence>
<organism evidence="2 3">
    <name type="scientific">Moraxella catarrhalis</name>
    <name type="common">Branhamella catarrhalis</name>
    <dbReference type="NCBI Taxonomy" id="480"/>
    <lineage>
        <taxon>Bacteria</taxon>
        <taxon>Pseudomonadati</taxon>
        <taxon>Pseudomonadota</taxon>
        <taxon>Gammaproteobacteria</taxon>
        <taxon>Moraxellales</taxon>
        <taxon>Moraxellaceae</taxon>
        <taxon>Moraxella</taxon>
    </lineage>
</organism>
<evidence type="ECO:0000313" key="3">
    <source>
        <dbReference type="Proteomes" id="UP000078295"/>
    </source>
</evidence>